<reference evidence="2 3" key="1">
    <citation type="submission" date="2021-06" db="EMBL/GenBank/DDBJ databases">
        <title>Caerostris darwini draft genome.</title>
        <authorList>
            <person name="Kono N."/>
            <person name="Arakawa K."/>
        </authorList>
    </citation>
    <scope>NUCLEOTIDE SEQUENCE [LARGE SCALE GENOMIC DNA]</scope>
</reference>
<name>A0AAV4UNJ6_9ARAC</name>
<protein>
    <submittedName>
        <fullName evidence="2">Uncharacterized protein</fullName>
    </submittedName>
</protein>
<accession>A0AAV4UNJ6</accession>
<evidence type="ECO:0000256" key="1">
    <source>
        <dbReference type="SAM" id="MobiDB-lite"/>
    </source>
</evidence>
<evidence type="ECO:0000313" key="3">
    <source>
        <dbReference type="Proteomes" id="UP001054837"/>
    </source>
</evidence>
<dbReference type="AlphaFoldDB" id="A0AAV4UNJ6"/>
<dbReference type="EMBL" id="BPLQ01011651">
    <property type="protein sequence ID" value="GIY59421.1"/>
    <property type="molecule type" value="Genomic_DNA"/>
</dbReference>
<gene>
    <name evidence="2" type="ORF">CDAR_196951</name>
</gene>
<evidence type="ECO:0000313" key="2">
    <source>
        <dbReference type="EMBL" id="GIY59421.1"/>
    </source>
</evidence>
<feature type="region of interest" description="Disordered" evidence="1">
    <location>
        <begin position="71"/>
        <end position="125"/>
    </location>
</feature>
<sequence length="125" mass="14326">MKGGWRENRLKRFWEISGVGGWLWGRGGERRKLSSAAAGSPSSFSFRVEVLKERNREIFYSNSKTGIQEISGDLLRKDGRQEKRRQGVRVRQPPGRQAEKRRDLLSVINANEANAPVRDSSNEKR</sequence>
<comment type="caution">
    <text evidence="2">The sequence shown here is derived from an EMBL/GenBank/DDBJ whole genome shotgun (WGS) entry which is preliminary data.</text>
</comment>
<proteinExistence type="predicted"/>
<dbReference type="Proteomes" id="UP001054837">
    <property type="component" value="Unassembled WGS sequence"/>
</dbReference>
<feature type="compositionally biased region" description="Basic and acidic residues" evidence="1">
    <location>
        <begin position="74"/>
        <end position="85"/>
    </location>
</feature>
<organism evidence="2 3">
    <name type="scientific">Caerostris darwini</name>
    <dbReference type="NCBI Taxonomy" id="1538125"/>
    <lineage>
        <taxon>Eukaryota</taxon>
        <taxon>Metazoa</taxon>
        <taxon>Ecdysozoa</taxon>
        <taxon>Arthropoda</taxon>
        <taxon>Chelicerata</taxon>
        <taxon>Arachnida</taxon>
        <taxon>Araneae</taxon>
        <taxon>Araneomorphae</taxon>
        <taxon>Entelegynae</taxon>
        <taxon>Araneoidea</taxon>
        <taxon>Araneidae</taxon>
        <taxon>Caerostris</taxon>
    </lineage>
</organism>
<keyword evidence="3" id="KW-1185">Reference proteome</keyword>